<protein>
    <submittedName>
        <fullName evidence="1">Uncharacterized protein</fullName>
    </submittedName>
</protein>
<evidence type="ECO:0000313" key="1">
    <source>
        <dbReference type="EMBL" id="KAH6941810.1"/>
    </source>
</evidence>
<sequence>MADKRQSSQSRQSVRAADDEDSSSSSSSYSEGPSDSGSNSNSLNAFANDGGFLERFKQMQEACKQQAAASQDAQFAVPQSNSADATSVKIEKNEPTEQDAATAAKKRTLPFVR</sequence>
<proteinExistence type="predicted"/>
<accession>A0ACB7T4B3</accession>
<dbReference type="Proteomes" id="UP000821845">
    <property type="component" value="Chromosome 11"/>
</dbReference>
<comment type="caution">
    <text evidence="1">The sequence shown here is derived from an EMBL/GenBank/DDBJ whole genome shotgun (WGS) entry which is preliminary data.</text>
</comment>
<evidence type="ECO:0000313" key="2">
    <source>
        <dbReference type="Proteomes" id="UP000821845"/>
    </source>
</evidence>
<dbReference type="EMBL" id="CM023491">
    <property type="protein sequence ID" value="KAH6941810.1"/>
    <property type="molecule type" value="Genomic_DNA"/>
</dbReference>
<name>A0ACB7T4B3_HYAAI</name>
<reference evidence="1" key="1">
    <citation type="submission" date="2020-05" db="EMBL/GenBank/DDBJ databases">
        <title>Large-scale comparative analyses of tick genomes elucidate their genetic diversity and vector capacities.</title>
        <authorList>
            <person name="Jia N."/>
            <person name="Wang J."/>
            <person name="Shi W."/>
            <person name="Du L."/>
            <person name="Sun Y."/>
            <person name="Zhan W."/>
            <person name="Jiang J."/>
            <person name="Wang Q."/>
            <person name="Zhang B."/>
            <person name="Ji P."/>
            <person name="Sakyi L.B."/>
            <person name="Cui X."/>
            <person name="Yuan T."/>
            <person name="Jiang B."/>
            <person name="Yang W."/>
            <person name="Lam T.T.-Y."/>
            <person name="Chang Q."/>
            <person name="Ding S."/>
            <person name="Wang X."/>
            <person name="Zhu J."/>
            <person name="Ruan X."/>
            <person name="Zhao L."/>
            <person name="Wei J."/>
            <person name="Que T."/>
            <person name="Du C."/>
            <person name="Cheng J."/>
            <person name="Dai P."/>
            <person name="Han X."/>
            <person name="Huang E."/>
            <person name="Gao Y."/>
            <person name="Liu J."/>
            <person name="Shao H."/>
            <person name="Ye R."/>
            <person name="Li L."/>
            <person name="Wei W."/>
            <person name="Wang X."/>
            <person name="Wang C."/>
            <person name="Yang T."/>
            <person name="Huo Q."/>
            <person name="Li W."/>
            <person name="Guo W."/>
            <person name="Chen H."/>
            <person name="Zhou L."/>
            <person name="Ni X."/>
            <person name="Tian J."/>
            <person name="Zhou Y."/>
            <person name="Sheng Y."/>
            <person name="Liu T."/>
            <person name="Pan Y."/>
            <person name="Xia L."/>
            <person name="Li J."/>
            <person name="Zhao F."/>
            <person name="Cao W."/>
        </authorList>
    </citation>
    <scope>NUCLEOTIDE SEQUENCE</scope>
    <source>
        <strain evidence="1">Hyas-2018</strain>
    </source>
</reference>
<keyword evidence="2" id="KW-1185">Reference proteome</keyword>
<gene>
    <name evidence="1" type="ORF">HPB50_023616</name>
</gene>
<organism evidence="1 2">
    <name type="scientific">Hyalomma asiaticum</name>
    <name type="common">Tick</name>
    <dbReference type="NCBI Taxonomy" id="266040"/>
    <lineage>
        <taxon>Eukaryota</taxon>
        <taxon>Metazoa</taxon>
        <taxon>Ecdysozoa</taxon>
        <taxon>Arthropoda</taxon>
        <taxon>Chelicerata</taxon>
        <taxon>Arachnida</taxon>
        <taxon>Acari</taxon>
        <taxon>Parasitiformes</taxon>
        <taxon>Ixodida</taxon>
        <taxon>Ixodoidea</taxon>
        <taxon>Ixodidae</taxon>
        <taxon>Hyalomminae</taxon>
        <taxon>Hyalomma</taxon>
    </lineage>
</organism>